<reference evidence="2 3" key="1">
    <citation type="submission" date="2017-03" db="EMBL/GenBank/DDBJ databases">
        <title>WGS assembly of Porphyra umbilicalis.</title>
        <authorList>
            <person name="Brawley S.H."/>
            <person name="Blouin N.A."/>
            <person name="Ficko-Blean E."/>
            <person name="Wheeler G.L."/>
            <person name="Lohr M."/>
            <person name="Goodson H.V."/>
            <person name="Jenkins J.W."/>
            <person name="Blaby-Haas C.E."/>
            <person name="Helliwell K.E."/>
            <person name="Chan C."/>
            <person name="Marriage T."/>
            <person name="Bhattacharya D."/>
            <person name="Klein A.S."/>
            <person name="Badis Y."/>
            <person name="Brodie J."/>
            <person name="Cao Y."/>
            <person name="Collen J."/>
            <person name="Dittami S.M."/>
            <person name="Gachon C.M."/>
            <person name="Green B.R."/>
            <person name="Karpowicz S."/>
            <person name="Kim J.W."/>
            <person name="Kudahl U."/>
            <person name="Lin S."/>
            <person name="Michel G."/>
            <person name="Mittag M."/>
            <person name="Olson B.J."/>
            <person name="Pangilinan J."/>
            <person name="Peng Y."/>
            <person name="Qiu H."/>
            <person name="Shu S."/>
            <person name="Singer J.T."/>
            <person name="Smith A.G."/>
            <person name="Sprecher B.N."/>
            <person name="Wagner V."/>
            <person name="Wang W."/>
            <person name="Wang Z.-Y."/>
            <person name="Yan J."/>
            <person name="Yarish C."/>
            <person name="Zoeuner-Riek S."/>
            <person name="Zhuang Y."/>
            <person name="Zou Y."/>
            <person name="Lindquist E.A."/>
            <person name="Grimwood J."/>
            <person name="Barry K."/>
            <person name="Rokhsar D.S."/>
            <person name="Schmutz J."/>
            <person name="Stiller J.W."/>
            <person name="Grossman A.R."/>
            <person name="Prochnik S.E."/>
        </authorList>
    </citation>
    <scope>NUCLEOTIDE SEQUENCE [LARGE SCALE GENOMIC DNA]</scope>
    <source>
        <strain evidence="2">4086291</strain>
    </source>
</reference>
<evidence type="ECO:0000313" key="3">
    <source>
        <dbReference type="Proteomes" id="UP000218209"/>
    </source>
</evidence>
<feature type="region of interest" description="Disordered" evidence="1">
    <location>
        <begin position="339"/>
        <end position="371"/>
    </location>
</feature>
<feature type="compositionally biased region" description="Low complexity" evidence="1">
    <location>
        <begin position="387"/>
        <end position="397"/>
    </location>
</feature>
<sequence length="770" mass="80105">MASRAARLPGTHTDAATEEHVIDVDALLQGAFTPSSKGKAVAKSEPVEEVIDEHKAVAKSVPVGEVIDERKAVSKGRTVSNGVHVEEIIDKMDVMVQEAQGAETASEPFGADATSGAAAGALSLGGAPDARPAGQMTLGKAVAIARAEILAERIEQMNMPWPPSVAGTTAPAAPAGTLSPDAASSVHGGATSVGLSASTSGAPSDARPRKVARLAAPALALGSAAMPPPHRTRPRSKWDRKPFVRKAAVMSGGRSVPRVVACPPSPPPRGGRSGYRHSGGASSGAETGSRAEPGSGTAAHGEGDAEDGWVVGGGSGQESEGEADAASSLEAFTQLNSTASPVRAATPPPPSAPSTQVAMPPAVDDERSEDMEDDELVMAYVTPPASPAAAATASASPGRTRPSLGKRRRAADSRTELLHEALVTEIRTAPSSSLVFLSMPTVNSKFLGVASRVMGLSEEDAAQKLQQKMMLPVRKPAKGLAMVVAYQYVKRVVWHLNSSLSAVSVTTFVKRTNAIKGIASWSSPSPTSTRRVLKQSPDECRDLVRADAFIKDAFGRMAMLDALANVIDKLDGTASMVSWTGLKKATRVIQCLFGHVANVSFRVRSYLRHRAGLPPLVVGAGALNHGHQLLFERELLILHEVLPKDSEIHDGLQLVDGGSPNRHVMLPVEAPTPAHVVPRAPAAASASVVPAVVGALPPGVLVPPPPLPMRLEPLPPHLTHSGAAPARDCAPLLVGQEQRDADEVDEEEDDIQPVNGEPAAQWWAYRAAGF</sequence>
<dbReference type="Proteomes" id="UP000218209">
    <property type="component" value="Unassembled WGS sequence"/>
</dbReference>
<gene>
    <name evidence="2" type="ORF">BU14_0307s0017</name>
</gene>
<evidence type="ECO:0000313" key="2">
    <source>
        <dbReference type="EMBL" id="OSX74115.1"/>
    </source>
</evidence>
<proteinExistence type="predicted"/>
<dbReference type="EMBL" id="KV918962">
    <property type="protein sequence ID" value="OSX74115.1"/>
    <property type="molecule type" value="Genomic_DNA"/>
</dbReference>
<evidence type="ECO:0000256" key="1">
    <source>
        <dbReference type="SAM" id="MobiDB-lite"/>
    </source>
</evidence>
<keyword evidence="3" id="KW-1185">Reference proteome</keyword>
<accession>A0A1X6P013</accession>
<feature type="compositionally biased region" description="Low complexity" evidence="1">
    <location>
        <begin position="166"/>
        <end position="177"/>
    </location>
</feature>
<feature type="region of interest" description="Disordered" evidence="1">
    <location>
        <begin position="738"/>
        <end position="757"/>
    </location>
</feature>
<feature type="compositionally biased region" description="Low complexity" evidence="1">
    <location>
        <begin position="213"/>
        <end position="225"/>
    </location>
</feature>
<feature type="compositionally biased region" description="Polar residues" evidence="1">
    <location>
        <begin position="193"/>
        <end position="202"/>
    </location>
</feature>
<protein>
    <submittedName>
        <fullName evidence="2">Uncharacterized protein</fullName>
    </submittedName>
</protein>
<feature type="region of interest" description="Disordered" evidence="1">
    <location>
        <begin position="163"/>
        <end position="326"/>
    </location>
</feature>
<feature type="compositionally biased region" description="Low complexity" evidence="1">
    <location>
        <begin position="276"/>
        <end position="291"/>
    </location>
</feature>
<organism evidence="2 3">
    <name type="scientific">Porphyra umbilicalis</name>
    <name type="common">Purple laver</name>
    <name type="synonym">Red alga</name>
    <dbReference type="NCBI Taxonomy" id="2786"/>
    <lineage>
        <taxon>Eukaryota</taxon>
        <taxon>Rhodophyta</taxon>
        <taxon>Bangiophyceae</taxon>
        <taxon>Bangiales</taxon>
        <taxon>Bangiaceae</taxon>
        <taxon>Porphyra</taxon>
    </lineage>
</organism>
<feature type="compositionally biased region" description="Acidic residues" evidence="1">
    <location>
        <begin position="740"/>
        <end position="751"/>
    </location>
</feature>
<dbReference type="PANTHER" id="PTHR48125:SF10">
    <property type="entry name" value="OS12G0136300 PROTEIN"/>
    <property type="match status" value="1"/>
</dbReference>
<feature type="region of interest" description="Disordered" evidence="1">
    <location>
        <begin position="385"/>
        <end position="412"/>
    </location>
</feature>
<dbReference type="PANTHER" id="PTHR48125">
    <property type="entry name" value="LP07818P1"/>
    <property type="match status" value="1"/>
</dbReference>
<name>A0A1X6P013_PORUM</name>
<dbReference type="AlphaFoldDB" id="A0A1X6P013"/>